<dbReference type="OrthoDB" id="5510929at2"/>
<dbReference type="PROSITE" id="PS51257">
    <property type="entry name" value="PROKAR_LIPOPROTEIN"/>
    <property type="match status" value="1"/>
</dbReference>
<evidence type="ECO:0000256" key="1">
    <source>
        <dbReference type="SAM" id="SignalP"/>
    </source>
</evidence>
<accession>A0A3P1B2M4</accession>
<name>A0A3P1B2M4_9FLAO</name>
<evidence type="ECO:0000313" key="2">
    <source>
        <dbReference type="EMBL" id="RRA95410.1"/>
    </source>
</evidence>
<protein>
    <recommendedName>
        <fullName evidence="4">Lipoprotein</fullName>
    </recommendedName>
</protein>
<reference evidence="2 3" key="1">
    <citation type="submission" date="2018-11" db="EMBL/GenBank/DDBJ databases">
        <title>Flavobacterium sp. nov., YIM 102796 draft genome.</title>
        <authorList>
            <person name="Li G."/>
            <person name="Jiang Y."/>
        </authorList>
    </citation>
    <scope>NUCLEOTIDE SEQUENCE [LARGE SCALE GENOMIC DNA]</scope>
    <source>
        <strain evidence="2 3">YIM 102796</strain>
    </source>
</reference>
<dbReference type="EMBL" id="RQTJ01000009">
    <property type="protein sequence ID" value="RRA95410.1"/>
    <property type="molecule type" value="Genomic_DNA"/>
</dbReference>
<comment type="caution">
    <text evidence="2">The sequence shown here is derived from an EMBL/GenBank/DDBJ whole genome shotgun (WGS) entry which is preliminary data.</text>
</comment>
<keyword evidence="1" id="KW-0732">Signal</keyword>
<feature type="chain" id="PRO_5018137919" description="Lipoprotein" evidence="1">
    <location>
        <begin position="26"/>
        <end position="211"/>
    </location>
</feature>
<feature type="signal peptide" evidence="1">
    <location>
        <begin position="1"/>
        <end position="25"/>
    </location>
</feature>
<keyword evidence="3" id="KW-1185">Reference proteome</keyword>
<proteinExistence type="predicted"/>
<evidence type="ECO:0008006" key="4">
    <source>
        <dbReference type="Google" id="ProtNLM"/>
    </source>
</evidence>
<evidence type="ECO:0000313" key="3">
    <source>
        <dbReference type="Proteomes" id="UP000268372"/>
    </source>
</evidence>
<gene>
    <name evidence="2" type="ORF">EG242_06020</name>
</gene>
<organism evidence="2 3">
    <name type="scientific">Paenimyroides viscosum</name>
    <dbReference type="NCBI Taxonomy" id="2488729"/>
    <lineage>
        <taxon>Bacteria</taxon>
        <taxon>Pseudomonadati</taxon>
        <taxon>Bacteroidota</taxon>
        <taxon>Flavobacteriia</taxon>
        <taxon>Flavobacteriales</taxon>
        <taxon>Flavobacteriaceae</taxon>
        <taxon>Paenimyroides</taxon>
    </lineage>
</organism>
<dbReference type="Proteomes" id="UP000268372">
    <property type="component" value="Unassembled WGS sequence"/>
</dbReference>
<sequence length="211" mass="23310">MKKFKIFAFSILGAALVTIGLYSCSNEETLNSNQDDSEQIANLQSRSDGDALIAHIDGANLVPQIDLYEFESELISSLIFEEIESIEIVSDLNPETNEYESYLNIIGKNPVNYSLTAFQTELIKDGNYLYFPDPETPELPITTFATHECDGNGCSSCSFVYEIKSNGKKGKITGCDCNDTGSCDHKVTDKDQADKNKDTAKTVLEILKAIF</sequence>
<dbReference type="AlphaFoldDB" id="A0A3P1B2M4"/>
<dbReference type="RefSeq" id="WP_124898996.1">
    <property type="nucleotide sequence ID" value="NZ_RQTJ01000009.1"/>
</dbReference>